<dbReference type="AlphaFoldDB" id="A0ABD5S435"/>
<feature type="transmembrane region" description="Helical" evidence="1">
    <location>
        <begin position="12"/>
        <end position="32"/>
    </location>
</feature>
<keyword evidence="1" id="KW-1133">Transmembrane helix</keyword>
<feature type="transmembrane region" description="Helical" evidence="1">
    <location>
        <begin position="60"/>
        <end position="83"/>
    </location>
</feature>
<evidence type="ECO:0000256" key="1">
    <source>
        <dbReference type="SAM" id="Phobius"/>
    </source>
</evidence>
<name>A0ABD5S435_9EURY</name>
<sequence>MSLATRVRNSFVAGVFLVTPLAVTVFVLQFVFTRVAATLRPLVREIRPWLAAMLNYQGDIVIVAQLLAALLLAISITAVGFVASRSLGQQLFGGFERGIRLVPMVRTVYFGVRQVAESLTERSARYESVVLVEYPREGLYSIGFVTNDSPRAVRAATGRDAVNVFFPNSPNPTAGRLVLVDADDVYEVDMSVRRGIRLLVTTGLSVEDVEELPEGVAR</sequence>
<dbReference type="Proteomes" id="UP001596328">
    <property type="component" value="Unassembled WGS sequence"/>
</dbReference>
<dbReference type="PANTHER" id="PTHR31876">
    <property type="entry name" value="COV-LIKE PROTEIN 1"/>
    <property type="match status" value="1"/>
</dbReference>
<evidence type="ECO:0000313" key="2">
    <source>
        <dbReference type="EMBL" id="MFC6726048.1"/>
    </source>
</evidence>
<organism evidence="2 3">
    <name type="scientific">Halobium palmae</name>
    <dbReference type="NCBI Taxonomy" id="1776492"/>
    <lineage>
        <taxon>Archaea</taxon>
        <taxon>Methanobacteriati</taxon>
        <taxon>Methanobacteriota</taxon>
        <taxon>Stenosarchaea group</taxon>
        <taxon>Halobacteria</taxon>
        <taxon>Halobacteriales</taxon>
        <taxon>Haloferacaceae</taxon>
        <taxon>Halobium</taxon>
    </lineage>
</organism>
<keyword evidence="3" id="KW-1185">Reference proteome</keyword>
<evidence type="ECO:0000313" key="3">
    <source>
        <dbReference type="Proteomes" id="UP001596328"/>
    </source>
</evidence>
<proteinExistence type="predicted"/>
<keyword evidence="1" id="KW-0812">Transmembrane</keyword>
<keyword evidence="1" id="KW-0472">Membrane</keyword>
<protein>
    <submittedName>
        <fullName evidence="2">DUF502 domain-containing protein</fullName>
    </submittedName>
</protein>
<dbReference type="InterPro" id="IPR007462">
    <property type="entry name" value="COV1-like"/>
</dbReference>
<dbReference type="EMBL" id="JBHSWU010000856">
    <property type="protein sequence ID" value="MFC6726048.1"/>
    <property type="molecule type" value="Genomic_DNA"/>
</dbReference>
<accession>A0ABD5S435</accession>
<dbReference type="PANTHER" id="PTHR31876:SF26">
    <property type="entry name" value="PROTEIN LIKE COV 2"/>
    <property type="match status" value="1"/>
</dbReference>
<gene>
    <name evidence="2" type="ORF">ACFQE1_17095</name>
</gene>
<comment type="caution">
    <text evidence="2">The sequence shown here is derived from an EMBL/GenBank/DDBJ whole genome shotgun (WGS) entry which is preliminary data.</text>
</comment>
<reference evidence="2 3" key="1">
    <citation type="journal article" date="2019" name="Int. J. Syst. Evol. Microbiol.">
        <title>The Global Catalogue of Microorganisms (GCM) 10K type strain sequencing project: providing services to taxonomists for standard genome sequencing and annotation.</title>
        <authorList>
            <consortium name="The Broad Institute Genomics Platform"/>
            <consortium name="The Broad Institute Genome Sequencing Center for Infectious Disease"/>
            <person name="Wu L."/>
            <person name="Ma J."/>
        </authorList>
    </citation>
    <scope>NUCLEOTIDE SEQUENCE [LARGE SCALE GENOMIC DNA]</scope>
    <source>
        <strain evidence="2 3">NBRC 111368</strain>
    </source>
</reference>
<dbReference type="Pfam" id="PF04367">
    <property type="entry name" value="DUF502"/>
    <property type="match status" value="1"/>
</dbReference>